<feature type="domain" description="HTH araC/xylS-type" evidence="4">
    <location>
        <begin position="183"/>
        <end position="281"/>
    </location>
</feature>
<dbReference type="PROSITE" id="PS01124">
    <property type="entry name" value="HTH_ARAC_FAMILY_2"/>
    <property type="match status" value="1"/>
</dbReference>
<dbReference type="GO" id="GO:0003700">
    <property type="term" value="F:DNA-binding transcription factor activity"/>
    <property type="evidence" value="ECO:0007669"/>
    <property type="project" value="InterPro"/>
</dbReference>
<dbReference type="Pfam" id="PF12833">
    <property type="entry name" value="HTH_18"/>
    <property type="match status" value="1"/>
</dbReference>
<dbReference type="PRINTS" id="PR00032">
    <property type="entry name" value="HTHARAC"/>
</dbReference>
<keyword evidence="1" id="KW-0805">Transcription regulation</keyword>
<organism evidence="5 6">
    <name type="scientific">Hungatella hathewayi</name>
    <dbReference type="NCBI Taxonomy" id="154046"/>
    <lineage>
        <taxon>Bacteria</taxon>
        <taxon>Bacillati</taxon>
        <taxon>Bacillota</taxon>
        <taxon>Clostridia</taxon>
        <taxon>Lachnospirales</taxon>
        <taxon>Lachnospiraceae</taxon>
        <taxon>Hungatella</taxon>
    </lineage>
</organism>
<dbReference type="Gene3D" id="2.60.120.280">
    <property type="entry name" value="Regulatory protein AraC"/>
    <property type="match status" value="1"/>
</dbReference>
<gene>
    <name evidence="5" type="primary">araC</name>
    <name evidence="5" type="ORF">CE91St55_12920</name>
</gene>
<dbReference type="PANTHER" id="PTHR43280">
    <property type="entry name" value="ARAC-FAMILY TRANSCRIPTIONAL REGULATOR"/>
    <property type="match status" value="1"/>
</dbReference>
<dbReference type="InterPro" id="IPR009057">
    <property type="entry name" value="Homeodomain-like_sf"/>
</dbReference>
<dbReference type="EMBL" id="BQNJ01000001">
    <property type="protein sequence ID" value="GKG99310.1"/>
    <property type="molecule type" value="Genomic_DNA"/>
</dbReference>
<evidence type="ECO:0000256" key="2">
    <source>
        <dbReference type="ARBA" id="ARBA00023125"/>
    </source>
</evidence>
<dbReference type="SMART" id="SM00342">
    <property type="entry name" value="HTH_ARAC"/>
    <property type="match status" value="1"/>
</dbReference>
<dbReference type="InterPro" id="IPR020449">
    <property type="entry name" value="Tscrpt_reg_AraC-type_HTH"/>
</dbReference>
<evidence type="ECO:0000256" key="1">
    <source>
        <dbReference type="ARBA" id="ARBA00023015"/>
    </source>
</evidence>
<evidence type="ECO:0000256" key="3">
    <source>
        <dbReference type="ARBA" id="ARBA00023163"/>
    </source>
</evidence>
<dbReference type="SUPFAM" id="SSF46689">
    <property type="entry name" value="Homeodomain-like"/>
    <property type="match status" value="2"/>
</dbReference>
<keyword evidence="3" id="KW-0804">Transcription</keyword>
<dbReference type="SUPFAM" id="SSF51215">
    <property type="entry name" value="Regulatory protein AraC"/>
    <property type="match status" value="1"/>
</dbReference>
<dbReference type="RefSeq" id="WP_022032614.1">
    <property type="nucleotide sequence ID" value="NZ_BQNJ01000001.1"/>
</dbReference>
<dbReference type="Gene3D" id="1.10.10.60">
    <property type="entry name" value="Homeodomain-like"/>
    <property type="match status" value="2"/>
</dbReference>
<dbReference type="PANTHER" id="PTHR43280:SF30">
    <property type="entry name" value="MMSAB OPERON REGULATORY PROTEIN"/>
    <property type="match status" value="1"/>
</dbReference>
<reference evidence="5" key="1">
    <citation type="submission" date="2022-01" db="EMBL/GenBank/DDBJ databases">
        <title>Novel bile acid biosynthetic pathways are enriched in the microbiome of centenarians.</title>
        <authorList>
            <person name="Sato Y."/>
            <person name="Atarashi K."/>
            <person name="Plichta R.D."/>
            <person name="Arai Y."/>
            <person name="Sasajima S."/>
            <person name="Kearney M.S."/>
            <person name="Suda W."/>
            <person name="Takeshita K."/>
            <person name="Sasaki T."/>
            <person name="Okamoto S."/>
            <person name="Skelly N.A."/>
            <person name="Okamura Y."/>
            <person name="Vlamakis H."/>
            <person name="Li Y."/>
            <person name="Tanoue T."/>
            <person name="Takei H."/>
            <person name="Nittono H."/>
            <person name="Narushima S."/>
            <person name="Irie J."/>
            <person name="Itoh H."/>
            <person name="Moriya K."/>
            <person name="Sugiura Y."/>
            <person name="Suematsu M."/>
            <person name="Moritoki N."/>
            <person name="Shibata S."/>
            <person name="Littman R.D."/>
            <person name="Fischbach A.M."/>
            <person name="Uwamino Y."/>
            <person name="Inoue T."/>
            <person name="Honda A."/>
            <person name="Hattori M."/>
            <person name="Murai T."/>
            <person name="Xavier J.R."/>
            <person name="Hirose N."/>
            <person name="Honda K."/>
        </authorList>
    </citation>
    <scope>NUCLEOTIDE SEQUENCE</scope>
    <source>
        <strain evidence="5">CE91-St55</strain>
    </source>
</reference>
<dbReference type="AlphaFoldDB" id="A0AA37JCX5"/>
<dbReference type="InterPro" id="IPR037923">
    <property type="entry name" value="HTH-like"/>
</dbReference>
<dbReference type="Proteomes" id="UP001055091">
    <property type="component" value="Unassembled WGS sequence"/>
</dbReference>
<dbReference type="Pfam" id="PF02311">
    <property type="entry name" value="AraC_binding"/>
    <property type="match status" value="1"/>
</dbReference>
<dbReference type="InterPro" id="IPR018060">
    <property type="entry name" value="HTH_AraC"/>
</dbReference>
<dbReference type="GO" id="GO:0043565">
    <property type="term" value="F:sequence-specific DNA binding"/>
    <property type="evidence" value="ECO:0007669"/>
    <property type="project" value="InterPro"/>
</dbReference>
<evidence type="ECO:0000313" key="5">
    <source>
        <dbReference type="EMBL" id="GKG99310.1"/>
    </source>
</evidence>
<proteinExistence type="predicted"/>
<keyword evidence="2 5" id="KW-0238">DNA-binding</keyword>
<sequence>MYTNTGYLDIADADLEDDTIPLRINCCGVYRLLTRLSLTTIRATGRPDYQLLYIASGKAEFVLNGAAVTIPAGNMVLYGPGEYQQYTYLLEDRPEVFWVHFTGYEAADLLSRTGLSLEDCRILRTGCASRYQDLFLSMIRELQLPRPLSGDFSSLYFKELLLTVERQIAEGGKNKPQIQKEMEHAVHFFHENFSADIDISDYAASLHMSTCWFIRSFKQYVGIPPLQYLTSIRINKAKELLESTDCPVSEIGSIIGYENPLYFSRIFKKQTGLSPAAYRKVLPSAHTST</sequence>
<evidence type="ECO:0000259" key="4">
    <source>
        <dbReference type="PROSITE" id="PS01124"/>
    </source>
</evidence>
<evidence type="ECO:0000313" key="6">
    <source>
        <dbReference type="Proteomes" id="UP001055091"/>
    </source>
</evidence>
<protein>
    <submittedName>
        <fullName evidence="5">DNA-binding transcriptional regulator AraC</fullName>
    </submittedName>
</protein>
<dbReference type="InterPro" id="IPR018062">
    <property type="entry name" value="HTH_AraC-typ_CS"/>
</dbReference>
<comment type="caution">
    <text evidence="5">The sequence shown here is derived from an EMBL/GenBank/DDBJ whole genome shotgun (WGS) entry which is preliminary data.</text>
</comment>
<dbReference type="InterPro" id="IPR003313">
    <property type="entry name" value="AraC-bd"/>
</dbReference>
<accession>A0AA37JCX5</accession>
<dbReference type="PROSITE" id="PS00041">
    <property type="entry name" value="HTH_ARAC_FAMILY_1"/>
    <property type="match status" value="1"/>
</dbReference>
<name>A0AA37JCX5_9FIRM</name>